<feature type="compositionally biased region" description="Polar residues" evidence="1">
    <location>
        <begin position="43"/>
        <end position="55"/>
    </location>
</feature>
<gene>
    <name evidence="2" type="ORF">HHI36_017086</name>
</gene>
<name>A0ABD2NLT2_9CUCU</name>
<dbReference type="EMBL" id="JABFTP020000124">
    <property type="protein sequence ID" value="KAL3279580.1"/>
    <property type="molecule type" value="Genomic_DNA"/>
</dbReference>
<evidence type="ECO:0000313" key="3">
    <source>
        <dbReference type="Proteomes" id="UP001516400"/>
    </source>
</evidence>
<protein>
    <submittedName>
        <fullName evidence="2">Uncharacterized protein</fullName>
    </submittedName>
</protein>
<accession>A0ABD2NLT2</accession>
<keyword evidence="3" id="KW-1185">Reference proteome</keyword>
<feature type="region of interest" description="Disordered" evidence="1">
    <location>
        <begin position="30"/>
        <end position="62"/>
    </location>
</feature>
<organism evidence="2 3">
    <name type="scientific">Cryptolaemus montrouzieri</name>
    <dbReference type="NCBI Taxonomy" id="559131"/>
    <lineage>
        <taxon>Eukaryota</taxon>
        <taxon>Metazoa</taxon>
        <taxon>Ecdysozoa</taxon>
        <taxon>Arthropoda</taxon>
        <taxon>Hexapoda</taxon>
        <taxon>Insecta</taxon>
        <taxon>Pterygota</taxon>
        <taxon>Neoptera</taxon>
        <taxon>Endopterygota</taxon>
        <taxon>Coleoptera</taxon>
        <taxon>Polyphaga</taxon>
        <taxon>Cucujiformia</taxon>
        <taxon>Coccinelloidea</taxon>
        <taxon>Coccinellidae</taxon>
        <taxon>Scymninae</taxon>
        <taxon>Scymnini</taxon>
        <taxon>Cryptolaemus</taxon>
    </lineage>
</organism>
<proteinExistence type="predicted"/>
<feature type="non-terminal residue" evidence="2">
    <location>
        <position position="1"/>
    </location>
</feature>
<comment type="caution">
    <text evidence="2">The sequence shown here is derived from an EMBL/GenBank/DDBJ whole genome shotgun (WGS) entry which is preliminary data.</text>
</comment>
<feature type="compositionally biased region" description="Low complexity" evidence="1">
    <location>
        <begin position="30"/>
        <end position="39"/>
    </location>
</feature>
<evidence type="ECO:0000256" key="1">
    <source>
        <dbReference type="SAM" id="MobiDB-lite"/>
    </source>
</evidence>
<dbReference type="AlphaFoldDB" id="A0ABD2NLT2"/>
<dbReference type="Proteomes" id="UP001516400">
    <property type="component" value="Unassembled WGS sequence"/>
</dbReference>
<reference evidence="2 3" key="1">
    <citation type="journal article" date="2021" name="BMC Biol.">
        <title>Horizontally acquired antibacterial genes associated with adaptive radiation of ladybird beetles.</title>
        <authorList>
            <person name="Li H.S."/>
            <person name="Tang X.F."/>
            <person name="Huang Y.H."/>
            <person name="Xu Z.Y."/>
            <person name="Chen M.L."/>
            <person name="Du X.Y."/>
            <person name="Qiu B.Y."/>
            <person name="Chen P.T."/>
            <person name="Zhang W."/>
            <person name="Slipinski A."/>
            <person name="Escalona H.E."/>
            <person name="Waterhouse R.M."/>
            <person name="Zwick A."/>
            <person name="Pang H."/>
        </authorList>
    </citation>
    <scope>NUCLEOTIDE SEQUENCE [LARGE SCALE GENOMIC DNA]</scope>
    <source>
        <strain evidence="2">SYSU2018</strain>
    </source>
</reference>
<evidence type="ECO:0000313" key="2">
    <source>
        <dbReference type="EMBL" id="KAL3279580.1"/>
    </source>
</evidence>
<sequence>YQPFPYKMAIVNDLRETAAHLERTIRRPATAARPTNVPRVKATPTSASRIASCQGLTDPPQHRREQEILPECWYYSGNHYNRHCLEVQNENRETPSQLEALLSYVPLLPPLLSSADNTAPSIQVKIGSHEVTPIIDSEAMQNSVRLNKFADNRYGHRKYDSDRLQGDQFFNQL</sequence>